<dbReference type="GO" id="GO:0030894">
    <property type="term" value="C:replisome"/>
    <property type="evidence" value="ECO:0007669"/>
    <property type="project" value="TreeGrafter"/>
</dbReference>
<keyword evidence="5 15" id="KW-0347">Helicase</keyword>
<dbReference type="Pfam" id="PF00270">
    <property type="entry name" value="DEAD"/>
    <property type="match status" value="1"/>
</dbReference>
<dbReference type="InterPro" id="IPR027417">
    <property type="entry name" value="P-loop_NTPase"/>
</dbReference>
<dbReference type="InterPro" id="IPR001650">
    <property type="entry name" value="Helicase_C-like"/>
</dbReference>
<evidence type="ECO:0000256" key="3">
    <source>
        <dbReference type="ARBA" id="ARBA00022741"/>
    </source>
</evidence>
<dbReference type="EC" id="5.6.2.4" evidence="10"/>
<dbReference type="GO" id="GO:0003677">
    <property type="term" value="F:DNA binding"/>
    <property type="evidence" value="ECO:0007669"/>
    <property type="project" value="UniProtKB-KW"/>
</dbReference>
<dbReference type="PANTHER" id="PTHR13710">
    <property type="entry name" value="DNA HELICASE RECQ FAMILY MEMBER"/>
    <property type="match status" value="1"/>
</dbReference>
<dbReference type="InterPro" id="IPR011545">
    <property type="entry name" value="DEAD/DEAH_box_helicase_dom"/>
</dbReference>
<name>A0A1H3XIW3_9BACT</name>
<evidence type="ECO:0000256" key="9">
    <source>
        <dbReference type="ARBA" id="ARBA00034617"/>
    </source>
</evidence>
<dbReference type="RefSeq" id="WP_091395318.1">
    <property type="nucleotide sequence ID" value="NZ_FNQY01000005.1"/>
</dbReference>
<protein>
    <recommendedName>
        <fullName evidence="11">ATP-dependent DNA helicase RecQ</fullName>
        <ecNumber evidence="10">5.6.2.4</ecNumber>
    </recommendedName>
    <alternativeName>
        <fullName evidence="12">DNA 3'-5' helicase RecQ</fullName>
    </alternativeName>
</protein>
<dbReference type="SUPFAM" id="SSF52540">
    <property type="entry name" value="P-loop containing nucleoside triphosphate hydrolases"/>
    <property type="match status" value="1"/>
</dbReference>
<accession>A0A1H3XIW3</accession>
<dbReference type="CDD" id="cd17920">
    <property type="entry name" value="DEXHc_RecQ"/>
    <property type="match status" value="1"/>
</dbReference>
<evidence type="ECO:0000256" key="12">
    <source>
        <dbReference type="ARBA" id="ARBA00044550"/>
    </source>
</evidence>
<dbReference type="GO" id="GO:0046872">
    <property type="term" value="F:metal ion binding"/>
    <property type="evidence" value="ECO:0007669"/>
    <property type="project" value="UniProtKB-KW"/>
</dbReference>
<evidence type="ECO:0000313" key="15">
    <source>
        <dbReference type="EMBL" id="SDZ98891.1"/>
    </source>
</evidence>
<dbReference type="GO" id="GO:0043590">
    <property type="term" value="C:bacterial nucleoid"/>
    <property type="evidence" value="ECO:0007669"/>
    <property type="project" value="TreeGrafter"/>
</dbReference>
<evidence type="ECO:0000256" key="10">
    <source>
        <dbReference type="ARBA" id="ARBA00034808"/>
    </source>
</evidence>
<evidence type="ECO:0000256" key="1">
    <source>
        <dbReference type="ARBA" id="ARBA00005446"/>
    </source>
</evidence>
<evidence type="ECO:0000256" key="11">
    <source>
        <dbReference type="ARBA" id="ARBA00044535"/>
    </source>
</evidence>
<dbReference type="NCBIfam" id="TIGR00614">
    <property type="entry name" value="recQ_fam"/>
    <property type="match status" value="1"/>
</dbReference>
<dbReference type="Proteomes" id="UP000199041">
    <property type="component" value="Unassembled WGS sequence"/>
</dbReference>
<keyword evidence="2" id="KW-0479">Metal-binding</keyword>
<dbReference type="Pfam" id="PF16124">
    <property type="entry name" value="RecQ_Zn_bind"/>
    <property type="match status" value="1"/>
</dbReference>
<dbReference type="SMART" id="SM00487">
    <property type="entry name" value="DEXDc"/>
    <property type="match status" value="1"/>
</dbReference>
<evidence type="ECO:0000313" key="16">
    <source>
        <dbReference type="Proteomes" id="UP000199041"/>
    </source>
</evidence>
<dbReference type="GO" id="GO:0005737">
    <property type="term" value="C:cytoplasm"/>
    <property type="evidence" value="ECO:0007669"/>
    <property type="project" value="TreeGrafter"/>
</dbReference>
<organism evidence="15 16">
    <name type="scientific">Arachidicoccus rhizosphaerae</name>
    <dbReference type="NCBI Taxonomy" id="551991"/>
    <lineage>
        <taxon>Bacteria</taxon>
        <taxon>Pseudomonadati</taxon>
        <taxon>Bacteroidota</taxon>
        <taxon>Chitinophagia</taxon>
        <taxon>Chitinophagales</taxon>
        <taxon>Chitinophagaceae</taxon>
        <taxon>Arachidicoccus</taxon>
    </lineage>
</organism>
<dbReference type="FunFam" id="3.40.50.300:FF:001389">
    <property type="entry name" value="ATP-dependent DNA helicase RecQ"/>
    <property type="match status" value="1"/>
</dbReference>
<dbReference type="GO" id="GO:0005524">
    <property type="term" value="F:ATP binding"/>
    <property type="evidence" value="ECO:0007669"/>
    <property type="project" value="UniProtKB-KW"/>
</dbReference>
<feature type="domain" description="Helicase C-terminal" evidence="14">
    <location>
        <begin position="209"/>
        <end position="366"/>
    </location>
</feature>
<dbReference type="InterPro" id="IPR014001">
    <property type="entry name" value="Helicase_ATP-bd"/>
</dbReference>
<dbReference type="PROSITE" id="PS51194">
    <property type="entry name" value="HELICASE_CTER"/>
    <property type="match status" value="1"/>
</dbReference>
<comment type="similarity">
    <text evidence="1">Belongs to the helicase family. RecQ subfamily.</text>
</comment>
<dbReference type="PANTHER" id="PTHR13710:SF105">
    <property type="entry name" value="ATP-DEPENDENT DNA HELICASE Q1"/>
    <property type="match status" value="1"/>
</dbReference>
<dbReference type="Gene3D" id="1.10.10.10">
    <property type="entry name" value="Winged helix-like DNA-binding domain superfamily/Winged helix DNA-binding domain"/>
    <property type="match status" value="1"/>
</dbReference>
<dbReference type="GO" id="GO:0043138">
    <property type="term" value="F:3'-5' DNA helicase activity"/>
    <property type="evidence" value="ECO:0007669"/>
    <property type="project" value="UniProtKB-EC"/>
</dbReference>
<dbReference type="OrthoDB" id="9763310at2"/>
<dbReference type="PROSITE" id="PS51192">
    <property type="entry name" value="HELICASE_ATP_BIND_1"/>
    <property type="match status" value="1"/>
</dbReference>
<dbReference type="Pfam" id="PF00271">
    <property type="entry name" value="Helicase_C"/>
    <property type="match status" value="1"/>
</dbReference>
<evidence type="ECO:0000256" key="6">
    <source>
        <dbReference type="ARBA" id="ARBA00022840"/>
    </source>
</evidence>
<keyword evidence="16" id="KW-1185">Reference proteome</keyword>
<keyword evidence="8" id="KW-0413">Isomerase</keyword>
<feature type="domain" description="Helicase ATP-binding" evidence="13">
    <location>
        <begin position="27"/>
        <end position="195"/>
    </location>
</feature>
<sequence length="578" mass="65754">MNPNRIESILKQYWGYDGLRGIQSAVIEAVLAGRDVLAIMPTGGGKSICFQLPALMQEGICLVVSPLIALMQDQVERLNRIGIAAAAIHSGLSRKDLNRIYDDVEQGLYRFLYVSAERLETRDLLEMLSEVKIQLLVVDEAHCIAEWGYDFRPAYLKIGSLRRGLPGVPCLALTASATPAVQKDIVEQLMLKAPVVLTQGFSRPELSYNVTECLDEEHRQEMLFDLLRQYNGQSVLIYARSRKLTEQLAAHLISLGYPAAFYHAGLESQIKEKRWLGWVENNPSIMVCTSAFGMGIDKPDVRLVVHYGLTDNLESYYQQAGRGGRDGLAAKAVLLYTGADQAQLEKMPELIYPDFEVIQQFYQDLADYLQLPVGVGEDRFYSFQIADFSLKFKWNPLQVHSILRSLEQSGLISYLEQVYLPSKIKMTASRAEIDSYCQGVKEPGEVLDYLMRHYENIFIEPVTIREGQMAWQLYLDESRLRKIMFALNQAGFIQYLPARSLPQVHFLTGRAPAKYLSFNHGHYAQRKKWYVWRLDMLLRYVGQRQKCRAGMLAAYFGQSLEEPCGICDNCKAQADYLR</sequence>
<dbReference type="SMART" id="SM00490">
    <property type="entry name" value="HELICc"/>
    <property type="match status" value="1"/>
</dbReference>
<proteinExistence type="inferred from homology"/>
<dbReference type="Gene3D" id="3.40.50.300">
    <property type="entry name" value="P-loop containing nucleotide triphosphate hydrolases"/>
    <property type="match status" value="2"/>
</dbReference>
<comment type="catalytic activity">
    <reaction evidence="9">
        <text>Couples ATP hydrolysis with the unwinding of duplex DNA by translocating in the 3'-5' direction.</text>
        <dbReference type="EC" id="5.6.2.4"/>
    </reaction>
</comment>
<dbReference type="AlphaFoldDB" id="A0A1H3XIW3"/>
<evidence type="ECO:0000256" key="7">
    <source>
        <dbReference type="ARBA" id="ARBA00023125"/>
    </source>
</evidence>
<evidence type="ECO:0000259" key="13">
    <source>
        <dbReference type="PROSITE" id="PS51192"/>
    </source>
</evidence>
<dbReference type="InterPro" id="IPR036388">
    <property type="entry name" value="WH-like_DNA-bd_sf"/>
</dbReference>
<keyword evidence="7" id="KW-0238">DNA-binding</keyword>
<reference evidence="15 16" key="1">
    <citation type="submission" date="2016-10" db="EMBL/GenBank/DDBJ databases">
        <authorList>
            <person name="de Groot N.N."/>
        </authorList>
    </citation>
    <scope>NUCLEOTIDE SEQUENCE [LARGE SCALE GENOMIC DNA]</scope>
    <source>
        <strain evidence="15 16">Vu-144</strain>
    </source>
</reference>
<evidence type="ECO:0000256" key="5">
    <source>
        <dbReference type="ARBA" id="ARBA00022806"/>
    </source>
</evidence>
<dbReference type="GO" id="GO:0009378">
    <property type="term" value="F:four-way junction helicase activity"/>
    <property type="evidence" value="ECO:0007669"/>
    <property type="project" value="TreeGrafter"/>
</dbReference>
<evidence type="ECO:0000256" key="2">
    <source>
        <dbReference type="ARBA" id="ARBA00022723"/>
    </source>
</evidence>
<evidence type="ECO:0000259" key="14">
    <source>
        <dbReference type="PROSITE" id="PS51194"/>
    </source>
</evidence>
<evidence type="ECO:0000256" key="4">
    <source>
        <dbReference type="ARBA" id="ARBA00022801"/>
    </source>
</evidence>
<evidence type="ECO:0000256" key="8">
    <source>
        <dbReference type="ARBA" id="ARBA00023235"/>
    </source>
</evidence>
<dbReference type="GO" id="GO:0016787">
    <property type="term" value="F:hydrolase activity"/>
    <property type="evidence" value="ECO:0007669"/>
    <property type="project" value="UniProtKB-KW"/>
</dbReference>
<dbReference type="GO" id="GO:0006310">
    <property type="term" value="P:DNA recombination"/>
    <property type="evidence" value="ECO:0007669"/>
    <property type="project" value="InterPro"/>
</dbReference>
<dbReference type="STRING" id="551991.SAMN05192529_105176"/>
<keyword evidence="4" id="KW-0378">Hydrolase</keyword>
<keyword evidence="6" id="KW-0067">ATP-binding</keyword>
<keyword evidence="3" id="KW-0547">Nucleotide-binding</keyword>
<dbReference type="EMBL" id="FNQY01000005">
    <property type="protein sequence ID" value="SDZ98891.1"/>
    <property type="molecule type" value="Genomic_DNA"/>
</dbReference>
<dbReference type="InterPro" id="IPR032284">
    <property type="entry name" value="RecQ_Zn-bd"/>
</dbReference>
<dbReference type="GO" id="GO:0006281">
    <property type="term" value="P:DNA repair"/>
    <property type="evidence" value="ECO:0007669"/>
    <property type="project" value="TreeGrafter"/>
</dbReference>
<gene>
    <name evidence="15" type="ORF">SAMN05192529_105176</name>
</gene>
<dbReference type="InterPro" id="IPR004589">
    <property type="entry name" value="DNA_helicase_ATP-dep_RecQ"/>
</dbReference>